<gene>
    <name evidence="1" type="ORF">MF672_014010</name>
</gene>
<dbReference type="Proteomes" id="UP001317259">
    <property type="component" value="Unassembled WGS sequence"/>
</dbReference>
<organism evidence="1 2">
    <name type="scientific">Actinomadura luzonensis</name>
    <dbReference type="NCBI Taxonomy" id="2805427"/>
    <lineage>
        <taxon>Bacteria</taxon>
        <taxon>Bacillati</taxon>
        <taxon>Actinomycetota</taxon>
        <taxon>Actinomycetes</taxon>
        <taxon>Streptosporangiales</taxon>
        <taxon>Thermomonosporaceae</taxon>
        <taxon>Actinomadura</taxon>
    </lineage>
</organism>
<keyword evidence="2" id="KW-1185">Reference proteome</keyword>
<dbReference type="RefSeq" id="WP_242374330.1">
    <property type="nucleotide sequence ID" value="NZ_JAKRKC020000001.1"/>
</dbReference>
<evidence type="ECO:0000313" key="1">
    <source>
        <dbReference type="EMBL" id="MCK2214894.1"/>
    </source>
</evidence>
<sequence>MVIITAIVVVPLMIWRDEPVSTKRRLLLLNALSTAHPDYLFTMASGASTTDESVSVLVEPRPPLPLTHGPEARRPVTLKLDERGMPSPPELVDWRMTRALEVSDQDAGRRLLPDDQALLKSKVPPRGVIALAVVWLTAPQTEESIQRFWPDGADVLFFSPRRKDRKPVSWDVSFCMDRGLPTCASDHPASSTSGFRAWVSSLTAEDQSALATFGLNLADMRSAARSGLAYGFVASGYLDDLRELAAEKSVSFLRVVDLRIPLEHGP</sequence>
<accession>A0ABT0FRF0</accession>
<reference evidence="1 2" key="1">
    <citation type="submission" date="2022-04" db="EMBL/GenBank/DDBJ databases">
        <title>Genome draft of Actinomadura sp. ATCC 31491.</title>
        <authorList>
            <person name="Shi X."/>
            <person name="Du Y."/>
        </authorList>
    </citation>
    <scope>NUCLEOTIDE SEQUENCE [LARGE SCALE GENOMIC DNA]</scope>
    <source>
        <strain evidence="1 2">ATCC 31491</strain>
    </source>
</reference>
<proteinExistence type="predicted"/>
<comment type="caution">
    <text evidence="1">The sequence shown here is derived from an EMBL/GenBank/DDBJ whole genome shotgun (WGS) entry which is preliminary data.</text>
</comment>
<protein>
    <submittedName>
        <fullName evidence="1">Uncharacterized protein</fullName>
    </submittedName>
</protein>
<dbReference type="EMBL" id="JAKRKC020000001">
    <property type="protein sequence ID" value="MCK2214894.1"/>
    <property type="molecule type" value="Genomic_DNA"/>
</dbReference>
<evidence type="ECO:0000313" key="2">
    <source>
        <dbReference type="Proteomes" id="UP001317259"/>
    </source>
</evidence>
<name>A0ABT0FRF0_9ACTN</name>